<dbReference type="OrthoDB" id="49690at2759"/>
<feature type="compositionally biased region" description="Basic and acidic residues" evidence="2">
    <location>
        <begin position="170"/>
        <end position="187"/>
    </location>
</feature>
<keyword evidence="4" id="KW-1185">Reference proteome</keyword>
<sequence length="1423" mass="161215">MIANKAVMIANTKVARFRELMDAKKSIEAPATKDHARTGKENRNNSSNGNYAAMRRIMKRKEETAKQSHKRAPVVAGSSNSSLSDDDESFAMMGGRSIILPWITRSRLKLRSHLLSGGESPLFDQSVADSKEAEKNLTQSAEKIKRFEERMLIRDEFGFLSPVRGEDETRGVRFADENGFETPREANTKSYPKSPYIPGGKLTTPSKSGELSESMDVKSNLNESVLVSDDEMDDDGDDNGGEFSTPFKSSSAKSSSANDETTDSGEFGTPRSRVDQSILSRNMSYRRNKPYSPTREELVERNQTLVKEVRFADQTCVELSERKKFYKNQVGQYRRDVKAANDENVSLRGENLQLVQDNAKLKVLVESLRVQNTQAGVQAEEYKARIIEMESTHRTMVKNMEGNFNALNSRLQETLAKGNVDCDAATLSLQNSVKELQAMYDQQTAQLQRERNERDMIENDRDHFQNQCDELHKQLTTWAQSSDALVDVFHNEDGSQNEDFAGATKLSPVKQLRLYASSDEEPRTPTANLLSRTLRSELKNRQKVVRRLELAENRVKELESHVSTLKMDLEEHKADNALLVEDAEDYTSKIRDLESLLADKDAQVASLHEEIEVMCQESVDDESNSTTPEADETDEESDTRSKIKERLHAAEETLDFAGEHEFTAIRDLFYSTTHNSLDDELAETRAKLAETEKLLYQTADELEKSEGELDSAREIVSKYKAQVGKLKRDLSQKETENAEESHFSDFQSSTLEIMKGKLAKSNRVNDEQRRQLDSCIKSLMSLEKILANFERSDSSVAQAKFGEYMSKISSLAETVRVIQDNVASTSSTNGNMVEQLRAEMASTKSILANVKLERDEAKAQLEETVAFSRRQEDEHSEETSTLRKLCTDLELKLAEASAGAEVSTRKIEALTKEVSIQDTAVVQQLSVATGSNSELIRDNEKLRVDLQSAELKLEDERSLVRATREEADGYRTDVSNAKKAFEIVSAESDLRKASLSKLQDELESLRETSNILEKDLARTRQDLLEEQESAAEQTKSLETRIADLQSTLVENESALNDAVESLRSSTEHVASLERAVADKENQCREKHNECQELIVEVKKLQHHVEHAEADRAKTAFAVESLETDISEKKTLIFTYEESIIQYKNEIRMLTNELQTTVQEKNNRIQMLEKAVSDRQALFDEQLDRTKRDRDASTSEMTSMISRLQNELRTNNATQQHSDERTKAIVKELEGELEAQVSAKADLSRLLDEKQTLLDDQDKDLIDLQTQLRQARGDLTRLSNTIDATEMDRERIIAAHEDEIEEVMAQRDRATGELAQLEEKLNDLQYAFDQSEAFKLNEYPVLTHENAILQKKCTILKQRCHELTEKTMTWEEAYKQQGNDLVQHSIEISRLKSQLLAATGQHPTGGYRYQTPHVRGQNRSAETM</sequence>
<keyword evidence="1" id="KW-0175">Coiled coil</keyword>
<feature type="region of interest" description="Disordered" evidence="2">
    <location>
        <begin position="170"/>
        <end position="296"/>
    </location>
</feature>
<evidence type="ECO:0000313" key="4">
    <source>
        <dbReference type="Proteomes" id="UP000266841"/>
    </source>
</evidence>
<organism evidence="3 4">
    <name type="scientific">Thalassiosira oceanica</name>
    <name type="common">Marine diatom</name>
    <dbReference type="NCBI Taxonomy" id="159749"/>
    <lineage>
        <taxon>Eukaryota</taxon>
        <taxon>Sar</taxon>
        <taxon>Stramenopiles</taxon>
        <taxon>Ochrophyta</taxon>
        <taxon>Bacillariophyta</taxon>
        <taxon>Coscinodiscophyceae</taxon>
        <taxon>Thalassiosirophycidae</taxon>
        <taxon>Thalassiosirales</taxon>
        <taxon>Thalassiosiraceae</taxon>
        <taxon>Thalassiosira</taxon>
    </lineage>
</organism>
<feature type="coiled-coil region" evidence="1">
    <location>
        <begin position="995"/>
        <end position="1110"/>
    </location>
</feature>
<feature type="coiled-coil region" evidence="1">
    <location>
        <begin position="932"/>
        <end position="966"/>
    </location>
</feature>
<evidence type="ECO:0000256" key="1">
    <source>
        <dbReference type="SAM" id="Coils"/>
    </source>
</evidence>
<dbReference type="Proteomes" id="UP000266841">
    <property type="component" value="Unassembled WGS sequence"/>
</dbReference>
<name>K0RPY8_THAOC</name>
<feature type="coiled-coil region" evidence="1">
    <location>
        <begin position="674"/>
        <end position="736"/>
    </location>
</feature>
<feature type="region of interest" description="Disordered" evidence="2">
    <location>
        <begin position="616"/>
        <end position="642"/>
    </location>
</feature>
<dbReference type="EMBL" id="AGNL01034646">
    <property type="protein sequence ID" value="EJK55145.1"/>
    <property type="molecule type" value="Genomic_DNA"/>
</dbReference>
<feature type="coiled-coil region" evidence="1">
    <location>
        <begin position="534"/>
        <end position="610"/>
    </location>
</feature>
<feature type="compositionally biased region" description="Acidic residues" evidence="2">
    <location>
        <begin position="228"/>
        <end position="240"/>
    </location>
</feature>
<comment type="caution">
    <text evidence="3">The sequence shown here is derived from an EMBL/GenBank/DDBJ whole genome shotgun (WGS) entry which is preliminary data.</text>
</comment>
<feature type="region of interest" description="Disordered" evidence="2">
    <location>
        <begin position="61"/>
        <end position="86"/>
    </location>
</feature>
<feature type="coiled-coil region" evidence="1">
    <location>
        <begin position="397"/>
        <end position="474"/>
    </location>
</feature>
<proteinExistence type="predicted"/>
<feature type="compositionally biased region" description="Acidic residues" evidence="2">
    <location>
        <begin position="618"/>
        <end position="637"/>
    </location>
</feature>
<evidence type="ECO:0000256" key="2">
    <source>
        <dbReference type="SAM" id="MobiDB-lite"/>
    </source>
</evidence>
<evidence type="ECO:0000313" key="3">
    <source>
        <dbReference type="EMBL" id="EJK55145.1"/>
    </source>
</evidence>
<dbReference type="PANTHER" id="PTHR47357">
    <property type="entry name" value="COP1-INTERACTIVE PROTEIN 1"/>
    <property type="match status" value="1"/>
</dbReference>
<feature type="compositionally biased region" description="Low complexity" evidence="2">
    <location>
        <begin position="248"/>
        <end position="257"/>
    </location>
</feature>
<reference evidence="3 4" key="1">
    <citation type="journal article" date="2012" name="Genome Biol.">
        <title>Genome and low-iron response of an oceanic diatom adapted to chronic iron limitation.</title>
        <authorList>
            <person name="Lommer M."/>
            <person name="Specht M."/>
            <person name="Roy A.S."/>
            <person name="Kraemer L."/>
            <person name="Andreson R."/>
            <person name="Gutowska M.A."/>
            <person name="Wolf J."/>
            <person name="Bergner S.V."/>
            <person name="Schilhabel M.B."/>
            <person name="Klostermeier U.C."/>
            <person name="Beiko R.G."/>
            <person name="Rosenstiel P."/>
            <person name="Hippler M."/>
            <person name="Laroche J."/>
        </authorList>
    </citation>
    <scope>NUCLEOTIDE SEQUENCE [LARGE SCALE GENOMIC DNA]</scope>
    <source>
        <strain evidence="3 4">CCMP1005</strain>
    </source>
</reference>
<gene>
    <name evidence="3" type="ORF">THAOC_25149</name>
</gene>
<feature type="region of interest" description="Disordered" evidence="2">
    <location>
        <begin position="1400"/>
        <end position="1423"/>
    </location>
</feature>
<dbReference type="GO" id="GO:0005200">
    <property type="term" value="F:structural constituent of cytoskeleton"/>
    <property type="evidence" value="ECO:0007669"/>
    <property type="project" value="TreeGrafter"/>
</dbReference>
<feature type="compositionally biased region" description="Basic and acidic residues" evidence="2">
    <location>
        <begin position="28"/>
        <end position="43"/>
    </location>
</feature>
<feature type="coiled-coil region" evidence="1">
    <location>
        <begin position="1225"/>
        <end position="1365"/>
    </location>
</feature>
<feature type="region of interest" description="Disordered" evidence="2">
    <location>
        <begin position="28"/>
        <end position="49"/>
    </location>
</feature>
<feature type="compositionally biased region" description="Polar residues" evidence="2">
    <location>
        <begin position="203"/>
        <end position="225"/>
    </location>
</feature>
<accession>K0RPY8</accession>
<dbReference type="PANTHER" id="PTHR47357:SF1">
    <property type="entry name" value="SPINDLE POLE BODY COMPONENT 110"/>
    <property type="match status" value="1"/>
</dbReference>
<feature type="coiled-coil region" evidence="1">
    <location>
        <begin position="833"/>
        <end position="878"/>
    </location>
</feature>
<protein>
    <submittedName>
        <fullName evidence="3">Uncharacterized protein</fullName>
    </submittedName>
</protein>
<dbReference type="GO" id="GO:0005856">
    <property type="term" value="C:cytoskeleton"/>
    <property type="evidence" value="ECO:0007669"/>
    <property type="project" value="TreeGrafter"/>
</dbReference>
<dbReference type="OMA" id="FFVQNIQ"/>
<feature type="coiled-coil region" evidence="1">
    <location>
        <begin position="1139"/>
        <end position="1170"/>
    </location>
</feature>